<dbReference type="SUPFAM" id="SSF53822">
    <property type="entry name" value="Periplasmic binding protein-like I"/>
    <property type="match status" value="1"/>
</dbReference>
<dbReference type="InterPro" id="IPR001828">
    <property type="entry name" value="ANF_lig-bd_rcpt"/>
</dbReference>
<evidence type="ECO:0000256" key="2">
    <source>
        <dbReference type="ARBA" id="ARBA00022692"/>
    </source>
</evidence>
<dbReference type="Gene3D" id="3.40.50.2300">
    <property type="match status" value="2"/>
</dbReference>
<feature type="transmembrane region" description="Helical" evidence="10">
    <location>
        <begin position="270"/>
        <end position="295"/>
    </location>
</feature>
<gene>
    <name evidence="13" type="primary">Gabbr2</name>
    <name evidence="13" type="ORF">GZH46_01097</name>
</gene>
<dbReference type="PROSITE" id="PS50259">
    <property type="entry name" value="G_PROTEIN_RECEP_F3_4"/>
    <property type="match status" value="1"/>
</dbReference>
<dbReference type="PRINTS" id="PR01176">
    <property type="entry name" value="GABABRECEPTR"/>
</dbReference>
<evidence type="ECO:0000256" key="8">
    <source>
        <dbReference type="ARBA" id="ARBA00023224"/>
    </source>
</evidence>
<keyword evidence="11" id="KW-0732">Signal</keyword>
<comment type="caution">
    <text evidence="13">The sequence shown here is derived from an EMBL/GenBank/DDBJ whole genome shotgun (WGS) entry which is preliminary data.</text>
</comment>
<feature type="non-terminal residue" evidence="13">
    <location>
        <position position="1"/>
    </location>
</feature>
<dbReference type="Proteomes" id="UP000825002">
    <property type="component" value="Unassembled WGS sequence"/>
</dbReference>
<dbReference type="PANTHER" id="PTHR10519">
    <property type="entry name" value="GABA-B RECEPTOR"/>
    <property type="match status" value="1"/>
</dbReference>
<dbReference type="EMBL" id="JAIFTH010000164">
    <property type="protein sequence ID" value="KAG9510364.1"/>
    <property type="molecule type" value="Genomic_DNA"/>
</dbReference>
<evidence type="ECO:0000256" key="6">
    <source>
        <dbReference type="ARBA" id="ARBA00023170"/>
    </source>
</evidence>
<evidence type="ECO:0000256" key="10">
    <source>
        <dbReference type="SAM" id="Phobius"/>
    </source>
</evidence>
<dbReference type="Pfam" id="PF00003">
    <property type="entry name" value="7tm_3"/>
    <property type="match status" value="1"/>
</dbReference>
<feature type="domain" description="G-protein coupled receptors family 3 profile" evidence="12">
    <location>
        <begin position="270"/>
        <end position="409"/>
    </location>
</feature>
<evidence type="ECO:0000313" key="13">
    <source>
        <dbReference type="EMBL" id="KAG9510364.1"/>
    </source>
</evidence>
<feature type="transmembrane region" description="Helical" evidence="10">
    <location>
        <begin position="307"/>
        <end position="326"/>
    </location>
</feature>
<keyword evidence="4" id="KW-0297">G-protein coupled receptor</keyword>
<dbReference type="InterPro" id="IPR028082">
    <property type="entry name" value="Peripla_BP_I"/>
</dbReference>
<keyword evidence="2 10" id="KW-0812">Transmembrane</keyword>
<accession>A0ABQ7SAB6</accession>
<evidence type="ECO:0000256" key="11">
    <source>
        <dbReference type="SAM" id="SignalP"/>
    </source>
</evidence>
<evidence type="ECO:0000256" key="1">
    <source>
        <dbReference type="ARBA" id="ARBA00004141"/>
    </source>
</evidence>
<feature type="compositionally biased region" description="Polar residues" evidence="9">
    <location>
        <begin position="987"/>
        <end position="999"/>
    </location>
</feature>
<evidence type="ECO:0000256" key="5">
    <source>
        <dbReference type="ARBA" id="ARBA00023136"/>
    </source>
</evidence>
<keyword evidence="8" id="KW-0807">Transducer</keyword>
<feature type="compositionally biased region" description="Basic and acidic residues" evidence="9">
    <location>
        <begin position="588"/>
        <end position="616"/>
    </location>
</feature>
<feature type="transmembrane region" description="Helical" evidence="10">
    <location>
        <begin position="386"/>
        <end position="407"/>
    </location>
</feature>
<feature type="chain" id="PRO_5045592442" evidence="11">
    <location>
        <begin position="26"/>
        <end position="1160"/>
    </location>
</feature>
<evidence type="ECO:0000256" key="4">
    <source>
        <dbReference type="ARBA" id="ARBA00023040"/>
    </source>
</evidence>
<comment type="subcellular location">
    <subcellularLocation>
        <location evidence="1">Membrane</location>
        <topology evidence="1">Multi-pass membrane protein</topology>
    </subcellularLocation>
</comment>
<evidence type="ECO:0000256" key="9">
    <source>
        <dbReference type="SAM" id="MobiDB-lite"/>
    </source>
</evidence>
<sequence length="1160" mass="130127">SVKIKPADLIYAFLLVFITILNTSSKQEKDVRIILGNFDEQWAIQLFCEAFRAEMTGRKYQWILTGISEEKLWQQFNSSSASCAREELLVAMDGYIITDITPVTSSQKPTISGLKAHEYFSEYKKRSEEMNVNIVPNKFYGYVYDGVWAIALALNSVDYRIKQQKSSKSLLDFDYRQPSWAHLIRSALNKTKFPGVTGTVSFRKNERPGLITFRQFQVSRDVSEVTIGSYDALNEILDLNVGFPISWRGPTPPIDHTIQKVIPSRVNRGLFVIISVLSILGIILACIFLAINIKYRNQRYIKMSSPYLNNLIIIGCVLTYTSVILLGLDSGLTSESNFPYICAARAWVLMSGFTLAFGSMFSKTFRVHSIFTNIKLHKKVIKDYKLFLVVGILLTVDIITLTTWQIVDPFYRETNNGTGHLIELKQNPKAGDQRVRATLKAFKKNSYEASNRSDINNKIRVMMDENVRQRQVLKEKTYELEALVFKLRKLQSLSLLSADGQSQPVQSMEKLAITENNHLHHPPQATVPMHSNLLTVNGSIAIESNTPTTDEFVITPQTSRATCDFDLPTTTTATTTTSSPTNNSNNHHPSDKNPVKDSHDSKKLREKSCENHRHNDYSNSSCKRCHLAKGHGILRAGFLSPALEPYGTSCDLLKMIDFSEWSRGPFGVVVPRTSDIMNPLCSNAPHKNVVKCRDMPIVTNDGNFASVLASDNTTYGSKALTNQKRTTLTSSKRDPSTMSARIRSLHLSCMNISDKSKLLHLNQRHQRQPDNDLAEETDPIFAEPLESHTMKQIDASMRSLSLIDYIGPHEFGLVSKRHEWLAKKSQMNHQKVLHHHRHNHHHHHHHRSHTMLPEEYYDDEHYQCVNANCSLTLNRVNQSTCSSGSETLYSPPPVHNSELCMIQGRSNMDRRRAIGAPRNVMSTARGVKERGHDGLHTSSSTCLAHDFRSDEYNHDLSTSVSAADNLHLCSSAACRRQQRQRRHVFASSGNHTHSSGVTSHAVSTNITNDTMTSCESCSTCCSHYKSSLLTQSYSGSRSYTDSQSCSLPSGSSLSYSPSSSQSRSYSITEYDAISRRSLDSVSQRHSHESLDPPGQVASPAASQTQDSEMQEKSSKQQDLLGANPSVTRSTARLSDRSNDDPNNSDDDPAPLIRCDIVECI</sequence>
<feature type="signal peptide" evidence="11">
    <location>
        <begin position="1"/>
        <end position="25"/>
    </location>
</feature>
<feature type="region of interest" description="Disordered" evidence="9">
    <location>
        <begin position="1046"/>
        <end position="1152"/>
    </location>
</feature>
<feature type="region of interest" description="Disordered" evidence="9">
    <location>
        <begin position="980"/>
        <end position="999"/>
    </location>
</feature>
<feature type="transmembrane region" description="Helical" evidence="10">
    <location>
        <begin position="346"/>
        <end position="365"/>
    </location>
</feature>
<keyword evidence="7" id="KW-0325">Glycoprotein</keyword>
<organism evidence="13 14">
    <name type="scientific">Fragariocoptes setiger</name>
    <dbReference type="NCBI Taxonomy" id="1670756"/>
    <lineage>
        <taxon>Eukaryota</taxon>
        <taxon>Metazoa</taxon>
        <taxon>Ecdysozoa</taxon>
        <taxon>Arthropoda</taxon>
        <taxon>Chelicerata</taxon>
        <taxon>Arachnida</taxon>
        <taxon>Acari</taxon>
        <taxon>Acariformes</taxon>
        <taxon>Trombidiformes</taxon>
        <taxon>Prostigmata</taxon>
        <taxon>Eupodina</taxon>
        <taxon>Eriophyoidea</taxon>
        <taxon>Phytoptidae</taxon>
        <taxon>Fragariocoptes</taxon>
    </lineage>
</organism>
<dbReference type="Pfam" id="PF01094">
    <property type="entry name" value="ANF_receptor"/>
    <property type="match status" value="1"/>
</dbReference>
<evidence type="ECO:0000256" key="7">
    <source>
        <dbReference type="ARBA" id="ARBA00023180"/>
    </source>
</evidence>
<evidence type="ECO:0000256" key="3">
    <source>
        <dbReference type="ARBA" id="ARBA00022989"/>
    </source>
</evidence>
<name>A0ABQ7SAB6_9ACAR</name>
<dbReference type="PANTHER" id="PTHR10519:SF74">
    <property type="entry name" value="GAMMA-AMINOBUTYRIC ACID TYPE B RECEPTOR SUBUNIT 2"/>
    <property type="match status" value="1"/>
</dbReference>
<keyword evidence="14" id="KW-1185">Reference proteome</keyword>
<dbReference type="InterPro" id="IPR002455">
    <property type="entry name" value="GPCR3_GABA-B"/>
</dbReference>
<dbReference type="InterPro" id="IPR017978">
    <property type="entry name" value="GPCR_3_C"/>
</dbReference>
<protein>
    <submittedName>
        <fullName evidence="13">Gamma-aminobutyric acid type B receptor subunit 2</fullName>
    </submittedName>
</protein>
<keyword evidence="5 10" id="KW-0472">Membrane</keyword>
<feature type="compositionally biased region" description="Low complexity" evidence="9">
    <location>
        <begin position="1046"/>
        <end position="1066"/>
    </location>
</feature>
<keyword evidence="3 10" id="KW-1133">Transmembrane helix</keyword>
<proteinExistence type="predicted"/>
<evidence type="ECO:0000259" key="12">
    <source>
        <dbReference type="PROSITE" id="PS50259"/>
    </source>
</evidence>
<reference evidence="13 14" key="1">
    <citation type="submission" date="2020-10" db="EMBL/GenBank/DDBJ databases">
        <authorList>
            <person name="Klimov P.B."/>
            <person name="Dyachkov S.M."/>
            <person name="Chetverikov P.E."/>
        </authorList>
    </citation>
    <scope>NUCLEOTIDE SEQUENCE [LARGE SCALE GENOMIC DNA]</scope>
    <source>
        <strain evidence="13">BMOC 18-1129-001#AD2665</strain>
        <tissue evidence="13">Entire mites</tissue>
    </source>
</reference>
<feature type="region of interest" description="Disordered" evidence="9">
    <location>
        <begin position="563"/>
        <end position="616"/>
    </location>
</feature>
<evidence type="ECO:0000313" key="14">
    <source>
        <dbReference type="Proteomes" id="UP000825002"/>
    </source>
</evidence>
<keyword evidence="6 13" id="KW-0675">Receptor</keyword>
<feature type="compositionally biased region" description="Low complexity" evidence="9">
    <location>
        <begin position="568"/>
        <end position="587"/>
    </location>
</feature>
<dbReference type="PRINTS" id="PR01177">
    <property type="entry name" value="GABAB1RECPTR"/>
</dbReference>